<dbReference type="GO" id="GO:0003887">
    <property type="term" value="F:DNA-directed DNA polymerase activity"/>
    <property type="evidence" value="ECO:0007669"/>
    <property type="project" value="UniProtKB-KW"/>
</dbReference>
<dbReference type="eggNOG" id="COG0587">
    <property type="taxonomic scope" value="Bacteria"/>
</dbReference>
<dbReference type="EC" id="2.7.7.7" evidence="1"/>
<dbReference type="PANTHER" id="PTHR32294">
    <property type="entry name" value="DNA POLYMERASE III SUBUNIT ALPHA"/>
    <property type="match status" value="1"/>
</dbReference>
<feature type="domain" description="DNA polymerase III alpha subunit finger" evidence="11">
    <location>
        <begin position="565"/>
        <end position="727"/>
    </location>
</feature>
<evidence type="ECO:0000259" key="11">
    <source>
        <dbReference type="Pfam" id="PF17657"/>
    </source>
</evidence>
<dbReference type="InterPro" id="IPR029460">
    <property type="entry name" value="DNAPol_HHH"/>
</dbReference>
<dbReference type="Pfam" id="PF02811">
    <property type="entry name" value="PHP"/>
    <property type="match status" value="1"/>
</dbReference>
<keyword evidence="5" id="KW-0239">DNA-directed DNA polymerase</keyword>
<comment type="subunit">
    <text evidence="6">DNA polymerase III contains a core (composed of alpha, epsilon and theta chains) that associates with a tau subunit. This core dimerizes to form the POLIII' complex. PolIII' associates with the gamma complex (composed of gamma, delta, delta', psi and chi chains) and with the beta chain to form the complete DNA polymerase III complex.</text>
</comment>
<evidence type="ECO:0000256" key="1">
    <source>
        <dbReference type="ARBA" id="ARBA00012417"/>
    </source>
</evidence>
<dbReference type="Pfam" id="PF07733">
    <property type="entry name" value="DNA_pol3_alpha"/>
    <property type="match status" value="1"/>
</dbReference>
<evidence type="ECO:0000259" key="10">
    <source>
        <dbReference type="Pfam" id="PF14579"/>
    </source>
</evidence>
<gene>
    <name evidence="12" type="ORF">FC20_GL001416</name>
</gene>
<evidence type="ECO:0000256" key="4">
    <source>
        <dbReference type="ARBA" id="ARBA00022705"/>
    </source>
</evidence>
<keyword evidence="3" id="KW-0548">Nucleotidyltransferase</keyword>
<dbReference type="InterPro" id="IPR011708">
    <property type="entry name" value="DNA_pol3_alpha_NTPase_dom"/>
</dbReference>
<keyword evidence="2" id="KW-0808">Transferase</keyword>
<dbReference type="Pfam" id="PF14579">
    <property type="entry name" value="HHH_6"/>
    <property type="match status" value="1"/>
</dbReference>
<dbReference type="Gene3D" id="1.10.150.870">
    <property type="match status" value="1"/>
</dbReference>
<accession>A0A0R1M5E1</accession>
<evidence type="ECO:0000256" key="6">
    <source>
        <dbReference type="ARBA" id="ARBA00026073"/>
    </source>
</evidence>
<evidence type="ECO:0000256" key="2">
    <source>
        <dbReference type="ARBA" id="ARBA00022679"/>
    </source>
</evidence>
<dbReference type="InterPro" id="IPR041931">
    <property type="entry name" value="DNA_pol3_alpha_thumb_dom"/>
</dbReference>
<organism evidence="12 13">
    <name type="scientific">Lactobacillus equicursoris DSM 19284 = JCM 14600 = CIP 110162</name>
    <dbReference type="NCBI Taxonomy" id="1293597"/>
    <lineage>
        <taxon>Bacteria</taxon>
        <taxon>Bacillati</taxon>
        <taxon>Bacillota</taxon>
        <taxon>Bacilli</taxon>
        <taxon>Lactobacillales</taxon>
        <taxon>Lactobacillaceae</taxon>
        <taxon>Lactobacillus</taxon>
    </lineage>
</organism>
<dbReference type="PANTHER" id="PTHR32294:SF0">
    <property type="entry name" value="DNA POLYMERASE III SUBUNIT ALPHA"/>
    <property type="match status" value="1"/>
</dbReference>
<comment type="caution">
    <text evidence="12">The sequence shown here is derived from an EMBL/GenBank/DDBJ whole genome shotgun (WGS) entry which is preliminary data.</text>
</comment>
<dbReference type="GO" id="GO:0006260">
    <property type="term" value="P:DNA replication"/>
    <property type="evidence" value="ECO:0007669"/>
    <property type="project" value="UniProtKB-KW"/>
</dbReference>
<dbReference type="SUPFAM" id="SSF89550">
    <property type="entry name" value="PHP domain-like"/>
    <property type="match status" value="1"/>
</dbReference>
<keyword evidence="4" id="KW-0235">DNA replication</keyword>
<feature type="domain" description="PHP" evidence="8">
    <location>
        <begin position="21"/>
        <end position="108"/>
    </location>
</feature>
<dbReference type="InterPro" id="IPR040982">
    <property type="entry name" value="DNA_pol3_finger"/>
</dbReference>
<evidence type="ECO:0000313" key="13">
    <source>
        <dbReference type="Proteomes" id="UP000051074"/>
    </source>
</evidence>
<comment type="catalytic activity">
    <reaction evidence="7">
        <text>DNA(n) + a 2'-deoxyribonucleoside 5'-triphosphate = DNA(n+1) + diphosphate</text>
        <dbReference type="Rhea" id="RHEA:22508"/>
        <dbReference type="Rhea" id="RHEA-COMP:17339"/>
        <dbReference type="Rhea" id="RHEA-COMP:17340"/>
        <dbReference type="ChEBI" id="CHEBI:33019"/>
        <dbReference type="ChEBI" id="CHEBI:61560"/>
        <dbReference type="ChEBI" id="CHEBI:173112"/>
        <dbReference type="EC" id="2.7.7.7"/>
    </reaction>
</comment>
<evidence type="ECO:0000313" key="12">
    <source>
        <dbReference type="EMBL" id="KRL03328.1"/>
    </source>
</evidence>
<dbReference type="InterPro" id="IPR016195">
    <property type="entry name" value="Pol/histidinol_Pase-like"/>
</dbReference>
<dbReference type="NCBIfam" id="TIGR00594">
    <property type="entry name" value="polc"/>
    <property type="match status" value="1"/>
</dbReference>
<proteinExistence type="predicted"/>
<dbReference type="Gene3D" id="1.10.10.1600">
    <property type="entry name" value="Bacterial DNA polymerase III alpha subunit, thumb domain"/>
    <property type="match status" value="1"/>
</dbReference>
<dbReference type="STRING" id="1293597.FC20_GL001416"/>
<feature type="domain" description="DNA polymerase helix-hairpin-helix motif" evidence="10">
    <location>
        <begin position="798"/>
        <end position="883"/>
    </location>
</feature>
<dbReference type="InterPro" id="IPR004013">
    <property type="entry name" value="PHP_dom"/>
</dbReference>
<dbReference type="InterPro" id="IPR004805">
    <property type="entry name" value="DnaE2/DnaE/PolC"/>
</dbReference>
<evidence type="ECO:0000256" key="3">
    <source>
        <dbReference type="ARBA" id="ARBA00022695"/>
    </source>
</evidence>
<evidence type="ECO:0000259" key="9">
    <source>
        <dbReference type="Pfam" id="PF07733"/>
    </source>
</evidence>
<name>A0A0R1M5E1_9LACO</name>
<dbReference type="CDD" id="cd07431">
    <property type="entry name" value="PHP_PolIIIA"/>
    <property type="match status" value="1"/>
</dbReference>
<dbReference type="Proteomes" id="UP000051074">
    <property type="component" value="Unassembled WGS sequence"/>
</dbReference>
<evidence type="ECO:0000256" key="5">
    <source>
        <dbReference type="ARBA" id="ARBA00022932"/>
    </source>
</evidence>
<dbReference type="PATRIC" id="fig|1293597.4.peg.1513"/>
<dbReference type="EMBL" id="AZDU01000005">
    <property type="protein sequence ID" value="KRL03328.1"/>
    <property type="molecule type" value="Genomic_DNA"/>
</dbReference>
<sequence length="1179" mass="130825">MQKGEKMVNAAVLQAISANTILASPLKVKDLVLGAKERGYGAVALTDVNVTFGLADFYLTAKKAGIKPLLGIQGRYLGSGDQAFDLIFLAKSQRGYKSLMRLSSCLNLASGDLKGESLPSLISLPKDLPDLTAIVPAGPTSELRYLYDMGQESVGQTFLTALTQQAKTSGWDLCLGLYPAESAAFYNQFVQKLAKEYSLKTVITEDVRYLNPEDQFSQKVLGAIKSKKVFTEDELRAIAKGRGSHYLRPAGELFDACEQLGLKEAFLNTWEIAENADAQIPFAKPQLPVFPQTTGLSSDDYLTKWAVAGLKRLGLTSPAYQERLAKELMVIKQMGFSDYFLIVGDIVAYTKKQGYLMGPGRGSAAGSLVAYALGITQIDPLKYDLLFERFLNPARSTMPDIDLDFTAAGRQAAMAYVQEKYGQRLRFGQGSDLVARILAFTTMQAKSALERVGHAFGLTKPAIEQLKTAMGAANNLDEAFQQPDFRTAVSASWLNQLVYQTAKKLSGLPEDTGTHAPGVAISEEPLSSKIGLMTGQEAPLWTVQQTKEYVEKYGLLKIDFLTLSNLEMLEQVLKLIKERGTDLDLLKIRLNDPEVFRLLQAGKTALIFQLGSRGMQDTLRQLKPESFDDLSAAIALYRPGPIKSVPLYAARKNGQSPVSYLDDSLRPILAPTYGILVYQEQVIQTAQKFAGFNLSEADIFRQAISKKEAAVLEEQKAKFVKGALKQGHSQEKALEIFRAIEPFAGYGFNHSHAVAYALLAYWEAYLLVHYPQEFFLAQFGKSRGKDLGKYYGEAQKFGLQVFGPDINHSEANASVHNGAIYLGFRAVIGLTNSFIDNLLAMKRPITSFSAFLRQLDEQNLKETQIKLLIAAGAFDQLDSNRNNLLANCQSLIKNTKMTKKSLVLQDMLTVKLEQKPEPTASKKMDLERQSLGFAITKSPLALAQRVLGASYQAVPFTAINLGQTANVLTIFDRKNDWLIKKGANAGQKGSNAYFNDSQLSEKVTIFSDEYRCFKLEALPKGTLCLIRVSKRDDQKDPRGYQLILRELTVLSEKKLLEKAREVKQAQQPKPKEKALEQYCDQQFQTVRLRQIHLRQRARAIVKVLAVRDHLDKNGNQMATLSIADSSGRYRALLFAEQFRSIKQKPQAGSYYLIDTEGLASQNAGIDFKIYHVRQVNLQK</sequence>
<keyword evidence="13" id="KW-1185">Reference proteome</keyword>
<dbReference type="Pfam" id="PF17657">
    <property type="entry name" value="DNA_pol3_finger"/>
    <property type="match status" value="1"/>
</dbReference>
<feature type="domain" description="Bacterial DNA polymerase III alpha subunit NTPase" evidence="9">
    <location>
        <begin position="303"/>
        <end position="561"/>
    </location>
</feature>
<dbReference type="Gene3D" id="3.20.20.140">
    <property type="entry name" value="Metal-dependent hydrolases"/>
    <property type="match status" value="1"/>
</dbReference>
<reference evidence="12 13" key="1">
    <citation type="journal article" date="2015" name="Genome Announc.">
        <title>Expanding the biotechnology potential of lactobacilli through comparative genomics of 213 strains and associated genera.</title>
        <authorList>
            <person name="Sun Z."/>
            <person name="Harris H.M."/>
            <person name="McCann A."/>
            <person name="Guo C."/>
            <person name="Argimon S."/>
            <person name="Zhang W."/>
            <person name="Yang X."/>
            <person name="Jeffery I.B."/>
            <person name="Cooney J.C."/>
            <person name="Kagawa T.F."/>
            <person name="Liu W."/>
            <person name="Song Y."/>
            <person name="Salvetti E."/>
            <person name="Wrobel A."/>
            <person name="Rasinkangas P."/>
            <person name="Parkhill J."/>
            <person name="Rea M.C."/>
            <person name="O'Sullivan O."/>
            <person name="Ritari J."/>
            <person name="Douillard F.P."/>
            <person name="Paul Ross R."/>
            <person name="Yang R."/>
            <person name="Briner A.E."/>
            <person name="Felis G.E."/>
            <person name="de Vos W.M."/>
            <person name="Barrangou R."/>
            <person name="Klaenhammer T.R."/>
            <person name="Caufield P.W."/>
            <person name="Cui Y."/>
            <person name="Zhang H."/>
            <person name="O'Toole P.W."/>
        </authorList>
    </citation>
    <scope>NUCLEOTIDE SEQUENCE [LARGE SCALE GENOMIC DNA]</scope>
    <source>
        <strain evidence="12 13">DSM 19284</strain>
    </source>
</reference>
<protein>
    <recommendedName>
        <fullName evidence="1">DNA-directed DNA polymerase</fullName>
        <ecNumber evidence="1">2.7.7.7</ecNumber>
    </recommendedName>
</protein>
<evidence type="ECO:0000256" key="7">
    <source>
        <dbReference type="ARBA" id="ARBA00049244"/>
    </source>
</evidence>
<dbReference type="AlphaFoldDB" id="A0A0R1M5E1"/>
<dbReference type="GO" id="GO:0008408">
    <property type="term" value="F:3'-5' exonuclease activity"/>
    <property type="evidence" value="ECO:0007669"/>
    <property type="project" value="InterPro"/>
</dbReference>
<evidence type="ECO:0000259" key="8">
    <source>
        <dbReference type="Pfam" id="PF02811"/>
    </source>
</evidence>